<dbReference type="Proteomes" id="UP001379533">
    <property type="component" value="Chromosome"/>
</dbReference>
<evidence type="ECO:0000313" key="2">
    <source>
        <dbReference type="Proteomes" id="UP001379533"/>
    </source>
</evidence>
<dbReference type="InterPro" id="IPR032710">
    <property type="entry name" value="NTF2-like_dom_sf"/>
</dbReference>
<dbReference type="PANTHER" id="PTHR38436:SF1">
    <property type="entry name" value="ESTER CYCLASE"/>
    <property type="match status" value="1"/>
</dbReference>
<dbReference type="Gene3D" id="3.10.450.50">
    <property type="match status" value="1"/>
</dbReference>
<proteinExistence type="predicted"/>
<dbReference type="RefSeq" id="WP_394846261.1">
    <property type="nucleotide sequence ID" value="NZ_CP089982.1"/>
</dbReference>
<dbReference type="Pfam" id="PF07366">
    <property type="entry name" value="SnoaL"/>
    <property type="match status" value="1"/>
</dbReference>
<dbReference type="EMBL" id="CP089982">
    <property type="protein sequence ID" value="WXA95654.1"/>
    <property type="molecule type" value="Genomic_DNA"/>
</dbReference>
<organism evidence="1 2">
    <name type="scientific">Pendulispora brunnea</name>
    <dbReference type="NCBI Taxonomy" id="2905690"/>
    <lineage>
        <taxon>Bacteria</taxon>
        <taxon>Pseudomonadati</taxon>
        <taxon>Myxococcota</taxon>
        <taxon>Myxococcia</taxon>
        <taxon>Myxococcales</taxon>
        <taxon>Sorangiineae</taxon>
        <taxon>Pendulisporaceae</taxon>
        <taxon>Pendulispora</taxon>
    </lineage>
</organism>
<accession>A0ABZ2KAI7</accession>
<protein>
    <submittedName>
        <fullName evidence="1">Ester cyclase</fullName>
    </submittedName>
</protein>
<dbReference type="PANTHER" id="PTHR38436">
    <property type="entry name" value="POLYKETIDE CYCLASE SNOAL-LIKE DOMAIN"/>
    <property type="match status" value="1"/>
</dbReference>
<keyword evidence="2" id="KW-1185">Reference proteome</keyword>
<dbReference type="InterPro" id="IPR009959">
    <property type="entry name" value="Cyclase_SnoaL-like"/>
</dbReference>
<gene>
    <name evidence="1" type="ORF">LZC95_02205</name>
</gene>
<name>A0ABZ2KAI7_9BACT</name>
<dbReference type="PROSITE" id="PS51257">
    <property type="entry name" value="PROKAR_LIPOPROTEIN"/>
    <property type="match status" value="1"/>
</dbReference>
<sequence length="155" mass="17523">MIRPTLVLLASLGTSCAPSAIAHNRDIGRRYFEEVWNQGKVDVLDELLTRDYVNHTPSVPNPPPGPEGLKPIVQAIRRGFPDLHYRIEDMVVTEDRIVLRTIVSGTNTGELFGAPPTGQRVQVNQMNIEHIRNGRIAEHWRVTDELAMQQQLARR</sequence>
<reference evidence="1 2" key="1">
    <citation type="submission" date="2021-12" db="EMBL/GenBank/DDBJ databases">
        <title>Discovery of the Pendulisporaceae a myxobacterial family with distinct sporulation behavior and unique specialized metabolism.</title>
        <authorList>
            <person name="Garcia R."/>
            <person name="Popoff A."/>
            <person name="Bader C.D."/>
            <person name="Loehr J."/>
            <person name="Walesch S."/>
            <person name="Walt C."/>
            <person name="Boldt J."/>
            <person name="Bunk B."/>
            <person name="Haeckl F.J.F.P.J."/>
            <person name="Gunesch A.P."/>
            <person name="Birkelbach J."/>
            <person name="Nuebel U."/>
            <person name="Pietschmann T."/>
            <person name="Bach T."/>
            <person name="Mueller R."/>
        </authorList>
    </citation>
    <scope>NUCLEOTIDE SEQUENCE [LARGE SCALE GENOMIC DNA]</scope>
    <source>
        <strain evidence="1 2">MSr12523</strain>
    </source>
</reference>
<dbReference type="SUPFAM" id="SSF54427">
    <property type="entry name" value="NTF2-like"/>
    <property type="match status" value="1"/>
</dbReference>
<evidence type="ECO:0000313" key="1">
    <source>
        <dbReference type="EMBL" id="WXA95654.1"/>
    </source>
</evidence>